<feature type="region of interest" description="Disordered" evidence="1">
    <location>
        <begin position="1"/>
        <end position="23"/>
    </location>
</feature>
<feature type="non-terminal residue" evidence="2">
    <location>
        <position position="212"/>
    </location>
</feature>
<evidence type="ECO:0000313" key="2">
    <source>
        <dbReference type="EMBL" id="CAK0879719.1"/>
    </source>
</evidence>
<name>A0ABN9W132_9DINO</name>
<feature type="compositionally biased region" description="Low complexity" evidence="1">
    <location>
        <begin position="36"/>
        <end position="48"/>
    </location>
</feature>
<feature type="region of interest" description="Disordered" evidence="1">
    <location>
        <begin position="193"/>
        <end position="212"/>
    </location>
</feature>
<organism evidence="2 3">
    <name type="scientific">Prorocentrum cordatum</name>
    <dbReference type="NCBI Taxonomy" id="2364126"/>
    <lineage>
        <taxon>Eukaryota</taxon>
        <taxon>Sar</taxon>
        <taxon>Alveolata</taxon>
        <taxon>Dinophyceae</taxon>
        <taxon>Prorocentrales</taxon>
        <taxon>Prorocentraceae</taxon>
        <taxon>Prorocentrum</taxon>
    </lineage>
</organism>
<keyword evidence="3" id="KW-1185">Reference proteome</keyword>
<feature type="region of interest" description="Disordered" evidence="1">
    <location>
        <begin position="36"/>
        <end position="72"/>
    </location>
</feature>
<sequence>MAAASSSSASAGQEPSPLDQFKTGWKGLRSNLAKAAAGAAAAAGAGPEAELEEGHGAAGAAAESGAGEGGSSWKSVLRAAKKLVSESSYDSLREDGATVIGRPQDSEASEASETAPLGHPAASSSSTSWAKVASRMKAQVADVTEATLNVTDKVYKKTSALDIGIDIGGHAKDLTRGASSTFKGLADSAKETREALAEKGKSAVDRAKDLQG</sequence>
<feature type="compositionally biased region" description="Low complexity" evidence="1">
    <location>
        <begin position="1"/>
        <end position="11"/>
    </location>
</feature>
<accession>A0ABN9W132</accession>
<proteinExistence type="predicted"/>
<dbReference type="EMBL" id="CAUYUJ010017992">
    <property type="protein sequence ID" value="CAK0879719.1"/>
    <property type="molecule type" value="Genomic_DNA"/>
</dbReference>
<reference evidence="2" key="1">
    <citation type="submission" date="2023-10" db="EMBL/GenBank/DDBJ databases">
        <authorList>
            <person name="Chen Y."/>
            <person name="Shah S."/>
            <person name="Dougan E. K."/>
            <person name="Thang M."/>
            <person name="Chan C."/>
        </authorList>
    </citation>
    <scope>NUCLEOTIDE SEQUENCE [LARGE SCALE GENOMIC DNA]</scope>
</reference>
<evidence type="ECO:0000256" key="1">
    <source>
        <dbReference type="SAM" id="MobiDB-lite"/>
    </source>
</evidence>
<dbReference type="Proteomes" id="UP001189429">
    <property type="component" value="Unassembled WGS sequence"/>
</dbReference>
<evidence type="ECO:0000313" key="3">
    <source>
        <dbReference type="Proteomes" id="UP001189429"/>
    </source>
</evidence>
<gene>
    <name evidence="2" type="ORF">PCOR1329_LOCUS63059</name>
</gene>
<protein>
    <submittedName>
        <fullName evidence="2">Uncharacterized protein</fullName>
    </submittedName>
</protein>
<comment type="caution">
    <text evidence="2">The sequence shown here is derived from an EMBL/GenBank/DDBJ whole genome shotgun (WGS) entry which is preliminary data.</text>
</comment>
<feature type="region of interest" description="Disordered" evidence="1">
    <location>
        <begin position="85"/>
        <end position="128"/>
    </location>
</feature>